<dbReference type="Proteomes" id="UP000886725">
    <property type="component" value="Unassembled WGS sequence"/>
</dbReference>
<name>A0A9D0Z1K8_9FIRM</name>
<proteinExistence type="predicted"/>
<protein>
    <submittedName>
        <fullName evidence="1">Uncharacterized protein</fullName>
    </submittedName>
</protein>
<dbReference type="EMBL" id="DVFU01000124">
    <property type="protein sequence ID" value="HIQ65371.1"/>
    <property type="molecule type" value="Genomic_DNA"/>
</dbReference>
<gene>
    <name evidence="1" type="ORF">IAC85_06495</name>
</gene>
<reference evidence="1" key="1">
    <citation type="submission" date="2020-10" db="EMBL/GenBank/DDBJ databases">
        <authorList>
            <person name="Gilroy R."/>
        </authorList>
    </citation>
    <scope>NUCLEOTIDE SEQUENCE</scope>
    <source>
        <strain evidence="1">CHK165-10780</strain>
    </source>
</reference>
<dbReference type="AlphaFoldDB" id="A0A9D0Z1K8"/>
<reference evidence="1" key="2">
    <citation type="journal article" date="2021" name="PeerJ">
        <title>Extensive microbial diversity within the chicken gut microbiome revealed by metagenomics and culture.</title>
        <authorList>
            <person name="Gilroy R."/>
            <person name="Ravi A."/>
            <person name="Getino M."/>
            <person name="Pursley I."/>
            <person name="Horton D.L."/>
            <person name="Alikhan N.F."/>
            <person name="Baker D."/>
            <person name="Gharbi K."/>
            <person name="Hall N."/>
            <person name="Watson M."/>
            <person name="Adriaenssens E.M."/>
            <person name="Foster-Nyarko E."/>
            <person name="Jarju S."/>
            <person name="Secka A."/>
            <person name="Antonio M."/>
            <person name="Oren A."/>
            <person name="Chaudhuri R.R."/>
            <person name="La Ragione R."/>
            <person name="Hildebrand F."/>
            <person name="Pallen M.J."/>
        </authorList>
    </citation>
    <scope>NUCLEOTIDE SEQUENCE</scope>
    <source>
        <strain evidence="1">CHK165-10780</strain>
    </source>
</reference>
<organism evidence="1 2">
    <name type="scientific">Candidatus Faecenecus gallistercoris</name>
    <dbReference type="NCBI Taxonomy" id="2840793"/>
    <lineage>
        <taxon>Bacteria</taxon>
        <taxon>Bacillati</taxon>
        <taxon>Bacillota</taxon>
        <taxon>Bacillota incertae sedis</taxon>
        <taxon>Candidatus Faecenecus</taxon>
    </lineage>
</organism>
<comment type="caution">
    <text evidence="1">The sequence shown here is derived from an EMBL/GenBank/DDBJ whole genome shotgun (WGS) entry which is preliminary data.</text>
</comment>
<sequence>MTFFERNHEENSDIVFTLMNQFDLTNELSKLTPDNFYSYIDAVINSTVPLESLRIDPAQVNNELIDYLKQYQYKDEILANLIAYTSNQKDYEKMSPFQKARLVVASISDTYNCHGKKMTNKDVNFGITELAKDIFRNQTEFKTYCKK</sequence>
<evidence type="ECO:0000313" key="2">
    <source>
        <dbReference type="Proteomes" id="UP000886725"/>
    </source>
</evidence>
<accession>A0A9D0Z1K8</accession>
<evidence type="ECO:0000313" key="1">
    <source>
        <dbReference type="EMBL" id="HIQ65371.1"/>
    </source>
</evidence>